<dbReference type="EMBL" id="JAAARO010000019">
    <property type="protein sequence ID" value="KAF5730771.1"/>
    <property type="molecule type" value="Genomic_DNA"/>
</dbReference>
<dbReference type="InterPro" id="IPR036396">
    <property type="entry name" value="Cyt_P450_sf"/>
</dbReference>
<evidence type="ECO:0000256" key="1">
    <source>
        <dbReference type="ARBA" id="ARBA00010617"/>
    </source>
</evidence>
<keyword evidence="2" id="KW-0732">Signal</keyword>
<dbReference type="SUPFAM" id="SSF48264">
    <property type="entry name" value="Cytochrome P450"/>
    <property type="match status" value="1"/>
</dbReference>
<proteinExistence type="inferred from homology"/>
<accession>A0A7J7C9D3</accession>
<feature type="signal peptide" evidence="2">
    <location>
        <begin position="1"/>
        <end position="26"/>
    </location>
</feature>
<dbReference type="GO" id="GO:0020037">
    <property type="term" value="F:heme binding"/>
    <property type="evidence" value="ECO:0007669"/>
    <property type="project" value="InterPro"/>
</dbReference>
<dbReference type="AlphaFoldDB" id="A0A7J7C9D3"/>
<dbReference type="PANTHER" id="PTHR47950:SF44">
    <property type="entry name" value="CYTOCHROME P450, FAMILY 76, SUBFAMILY C, POLYPEPTIDE 5-RELATED"/>
    <property type="match status" value="1"/>
</dbReference>
<gene>
    <name evidence="3" type="ORF">HS088_TW19G00367</name>
</gene>
<evidence type="ECO:0000313" key="4">
    <source>
        <dbReference type="Proteomes" id="UP000593562"/>
    </source>
</evidence>
<dbReference type="Gene3D" id="1.10.630.10">
    <property type="entry name" value="Cytochrome P450"/>
    <property type="match status" value="1"/>
</dbReference>
<dbReference type="PANTHER" id="PTHR47950">
    <property type="entry name" value="CYTOCHROME P450, FAMILY 76, SUBFAMILY C, POLYPEPTIDE 5-RELATED"/>
    <property type="match status" value="1"/>
</dbReference>
<dbReference type="GO" id="GO:0004497">
    <property type="term" value="F:monooxygenase activity"/>
    <property type="evidence" value="ECO:0007669"/>
    <property type="project" value="InterPro"/>
</dbReference>
<protein>
    <submittedName>
        <fullName evidence="3">Uncharacterized protein</fullName>
    </submittedName>
</protein>
<evidence type="ECO:0000256" key="2">
    <source>
        <dbReference type="SAM" id="SignalP"/>
    </source>
</evidence>
<dbReference type="Proteomes" id="UP000593562">
    <property type="component" value="Unassembled WGS sequence"/>
</dbReference>
<dbReference type="GO" id="GO:0005506">
    <property type="term" value="F:iron ion binding"/>
    <property type="evidence" value="ECO:0007669"/>
    <property type="project" value="InterPro"/>
</dbReference>
<dbReference type="GO" id="GO:0016705">
    <property type="term" value="F:oxidoreductase activity, acting on paired donors, with incorporation or reduction of molecular oxygen"/>
    <property type="evidence" value="ECO:0007669"/>
    <property type="project" value="InterPro"/>
</dbReference>
<comment type="caution">
    <text evidence="3">The sequence shown here is derived from an EMBL/GenBank/DDBJ whole genome shotgun (WGS) entry which is preliminary data.</text>
</comment>
<comment type="similarity">
    <text evidence="1">Belongs to the cytochrome P450 family.</text>
</comment>
<name>A0A7J7C9D3_TRIWF</name>
<reference evidence="3 4" key="1">
    <citation type="journal article" date="2020" name="Nat. Commun.">
        <title>Genome of Tripterygium wilfordii and identification of cytochrome P450 involved in triptolide biosynthesis.</title>
        <authorList>
            <person name="Tu L."/>
            <person name="Su P."/>
            <person name="Zhang Z."/>
            <person name="Gao L."/>
            <person name="Wang J."/>
            <person name="Hu T."/>
            <person name="Zhou J."/>
            <person name="Zhang Y."/>
            <person name="Zhao Y."/>
            <person name="Liu Y."/>
            <person name="Song Y."/>
            <person name="Tong Y."/>
            <person name="Lu Y."/>
            <person name="Yang J."/>
            <person name="Xu C."/>
            <person name="Jia M."/>
            <person name="Peters R.J."/>
            <person name="Huang L."/>
            <person name="Gao W."/>
        </authorList>
    </citation>
    <scope>NUCLEOTIDE SEQUENCE [LARGE SCALE GENOMIC DNA]</scope>
    <source>
        <strain evidence="4">cv. XIE 37</strain>
        <tissue evidence="3">Leaf</tissue>
    </source>
</reference>
<dbReference type="InParanoid" id="A0A7J7C9D3"/>
<organism evidence="3 4">
    <name type="scientific">Tripterygium wilfordii</name>
    <name type="common">Thunder God vine</name>
    <dbReference type="NCBI Taxonomy" id="458696"/>
    <lineage>
        <taxon>Eukaryota</taxon>
        <taxon>Viridiplantae</taxon>
        <taxon>Streptophyta</taxon>
        <taxon>Embryophyta</taxon>
        <taxon>Tracheophyta</taxon>
        <taxon>Spermatophyta</taxon>
        <taxon>Magnoliopsida</taxon>
        <taxon>eudicotyledons</taxon>
        <taxon>Gunneridae</taxon>
        <taxon>Pentapetalae</taxon>
        <taxon>rosids</taxon>
        <taxon>fabids</taxon>
        <taxon>Celastrales</taxon>
        <taxon>Celastraceae</taxon>
        <taxon>Tripterygium</taxon>
    </lineage>
</organism>
<feature type="chain" id="PRO_5029800769" evidence="2">
    <location>
        <begin position="27"/>
        <end position="55"/>
    </location>
</feature>
<sequence>MPLAVRMLHLTLASLLHSFDWKLADGLKPERLDMSEKFGITLQKALPLLAVPIQV</sequence>
<evidence type="ECO:0000313" key="3">
    <source>
        <dbReference type="EMBL" id="KAF5730771.1"/>
    </source>
</evidence>
<keyword evidence="4" id="KW-1185">Reference proteome</keyword>